<dbReference type="AlphaFoldDB" id="A0A4D6NLE0"/>
<protein>
    <submittedName>
        <fullName evidence="1">Uncharacterized protein</fullName>
    </submittedName>
</protein>
<sequence length="140" mass="15133">MNWANTHVLDGLWVGIDVLGMSLVWIGHNSMTLLVRVHGGVSSNGRNSMNLVVRVQGGALSNGRNSMNLVVRVQGGTSSNGRNSMNHSVRVHGGASCFVVVPHDQDVIPQRFRGGASRPGCNSTKVSWWCLIICIWIVES</sequence>
<accession>A0A4D6NLE0</accession>
<dbReference type="EMBL" id="CP039355">
    <property type="protein sequence ID" value="QCE14623.1"/>
    <property type="molecule type" value="Genomic_DNA"/>
</dbReference>
<name>A0A4D6NLE0_VIGUN</name>
<evidence type="ECO:0000313" key="2">
    <source>
        <dbReference type="Proteomes" id="UP000501690"/>
    </source>
</evidence>
<reference evidence="1 2" key="1">
    <citation type="submission" date="2019-04" db="EMBL/GenBank/DDBJ databases">
        <title>An improved genome assembly and genetic linkage map for asparagus bean, Vigna unguiculata ssp. sesquipedialis.</title>
        <authorList>
            <person name="Xia Q."/>
            <person name="Zhang R."/>
            <person name="Dong Y."/>
        </authorList>
    </citation>
    <scope>NUCLEOTIDE SEQUENCE [LARGE SCALE GENOMIC DNA]</scope>
    <source>
        <tissue evidence="1">Leaf</tissue>
    </source>
</reference>
<keyword evidence="2" id="KW-1185">Reference proteome</keyword>
<gene>
    <name evidence="1" type="ORF">DEO72_LG11g1626</name>
</gene>
<evidence type="ECO:0000313" key="1">
    <source>
        <dbReference type="EMBL" id="QCE14623.1"/>
    </source>
</evidence>
<organism evidence="1 2">
    <name type="scientific">Vigna unguiculata</name>
    <name type="common">Cowpea</name>
    <dbReference type="NCBI Taxonomy" id="3917"/>
    <lineage>
        <taxon>Eukaryota</taxon>
        <taxon>Viridiplantae</taxon>
        <taxon>Streptophyta</taxon>
        <taxon>Embryophyta</taxon>
        <taxon>Tracheophyta</taxon>
        <taxon>Spermatophyta</taxon>
        <taxon>Magnoliopsida</taxon>
        <taxon>eudicotyledons</taxon>
        <taxon>Gunneridae</taxon>
        <taxon>Pentapetalae</taxon>
        <taxon>rosids</taxon>
        <taxon>fabids</taxon>
        <taxon>Fabales</taxon>
        <taxon>Fabaceae</taxon>
        <taxon>Papilionoideae</taxon>
        <taxon>50 kb inversion clade</taxon>
        <taxon>NPAAA clade</taxon>
        <taxon>indigoferoid/millettioid clade</taxon>
        <taxon>Phaseoleae</taxon>
        <taxon>Vigna</taxon>
    </lineage>
</organism>
<proteinExistence type="predicted"/>
<dbReference type="Proteomes" id="UP000501690">
    <property type="component" value="Linkage Group LG11"/>
</dbReference>